<sequence length="254" mass="29880">MVKSFLNRITGRSFHGGPDAHRRFNYKVLLDKDLLTFCIPCTSPMAFPVLFPYQTPGWFELYTDQRQQHRFVCINQQQYWYSGHFLRTRGEPLGQLMLSIWLKQVTEGKSIARHNIERLGHYLSGQGKDSSSYIFGSSAQLNTALQQYHTNRRSNTLTAAQRQDYAATRHKTILPQCYSVKSFGSQPWLHYTHASRAFTRQYHYYCYPLSEQFYLKIRFAYKANLPAYFHYWHANARAAQQSIMQSVKLRLHDV</sequence>
<name>A0A1H6J785_9GAMM</name>
<evidence type="ECO:0000313" key="2">
    <source>
        <dbReference type="Proteomes" id="UP000199371"/>
    </source>
</evidence>
<dbReference type="AlphaFoldDB" id="A0A1H6J785"/>
<protein>
    <submittedName>
        <fullName evidence="1">Uncharacterized protein</fullName>
    </submittedName>
</protein>
<proteinExistence type="predicted"/>
<dbReference type="Proteomes" id="UP000199371">
    <property type="component" value="Unassembled WGS sequence"/>
</dbReference>
<evidence type="ECO:0000313" key="1">
    <source>
        <dbReference type="EMBL" id="SEH57576.1"/>
    </source>
</evidence>
<organism evidence="1 2">
    <name type="scientific">Rheinheimera pacifica</name>
    <dbReference type="NCBI Taxonomy" id="173990"/>
    <lineage>
        <taxon>Bacteria</taxon>
        <taxon>Pseudomonadati</taxon>
        <taxon>Pseudomonadota</taxon>
        <taxon>Gammaproteobacteria</taxon>
        <taxon>Chromatiales</taxon>
        <taxon>Chromatiaceae</taxon>
        <taxon>Rheinheimera</taxon>
    </lineage>
</organism>
<gene>
    <name evidence="1" type="ORF">SAMN05660691_00264</name>
</gene>
<reference evidence="2" key="1">
    <citation type="submission" date="2016-10" db="EMBL/GenBank/DDBJ databases">
        <authorList>
            <person name="Varghese N."/>
            <person name="Submissions S."/>
        </authorList>
    </citation>
    <scope>NUCLEOTIDE SEQUENCE [LARGE SCALE GENOMIC DNA]</scope>
    <source>
        <strain evidence="2">DSM 17616</strain>
    </source>
</reference>
<dbReference type="STRING" id="173990.SAMN05660691_00264"/>
<keyword evidence="2" id="KW-1185">Reference proteome</keyword>
<accession>A0A1H6J785</accession>
<dbReference type="RefSeq" id="WP_092789377.1">
    <property type="nucleotide sequence ID" value="NZ_FNXF01000001.1"/>
</dbReference>
<dbReference type="EMBL" id="FNXF01000001">
    <property type="protein sequence ID" value="SEH57576.1"/>
    <property type="molecule type" value="Genomic_DNA"/>
</dbReference>